<proteinExistence type="predicted"/>
<dbReference type="OrthoDB" id="6068649at2759"/>
<reference evidence="2 3" key="1">
    <citation type="submission" date="2020-06" db="EMBL/GenBank/DDBJ databases">
        <authorList>
            <person name="Li R."/>
            <person name="Bekaert M."/>
        </authorList>
    </citation>
    <scope>NUCLEOTIDE SEQUENCE [LARGE SCALE GENOMIC DNA]</scope>
    <source>
        <strain evidence="3">wild</strain>
    </source>
</reference>
<evidence type="ECO:0008006" key="4">
    <source>
        <dbReference type="Google" id="ProtNLM"/>
    </source>
</evidence>
<dbReference type="Proteomes" id="UP000507470">
    <property type="component" value="Unassembled WGS sequence"/>
</dbReference>
<organism evidence="2 3">
    <name type="scientific">Mytilus coruscus</name>
    <name type="common">Sea mussel</name>
    <dbReference type="NCBI Taxonomy" id="42192"/>
    <lineage>
        <taxon>Eukaryota</taxon>
        <taxon>Metazoa</taxon>
        <taxon>Spiralia</taxon>
        <taxon>Lophotrochozoa</taxon>
        <taxon>Mollusca</taxon>
        <taxon>Bivalvia</taxon>
        <taxon>Autobranchia</taxon>
        <taxon>Pteriomorphia</taxon>
        <taxon>Mytilida</taxon>
        <taxon>Mytiloidea</taxon>
        <taxon>Mytilidae</taxon>
        <taxon>Mytilinae</taxon>
        <taxon>Mytilus</taxon>
    </lineage>
</organism>
<evidence type="ECO:0000313" key="2">
    <source>
        <dbReference type="EMBL" id="CAC5378674.1"/>
    </source>
</evidence>
<feature type="region of interest" description="Disordered" evidence="1">
    <location>
        <begin position="83"/>
        <end position="140"/>
    </location>
</feature>
<keyword evidence="3" id="KW-1185">Reference proteome</keyword>
<sequence>MAENATATVKGDLNDSDRVKLWAATMKLNDNTSSELLRHGFDTMEAISMIESEDMPTFNIPLGQQKVLLRALQKTFKTGRYENGGNINGSSMRNTSEIGGGVTTREIGGGVYNKDGDSSTSVNIQDGGRSTSVNIQDGGVHANIPRADDTYIQEIMKMMAVQKDHNGHSINDFNAKYSHSQGRDNNLLINDIFSWKDPQIFLKSASFDPNVNYFDITDFLPNTLGDLTESEEKLISEASGGKLVFKSGPAKPKLETLTVTQWSMANLSIMHKLLAVGDLASSQDMDYLSYTMRVYLFLSSCELVSVLFFYREYRRLQKQHQFRWGTDIPHLHSVFLRPKFLQGQYSRTTPQTQGSKGMINKQHLITYASHTPGGKMICKKFNSRKGCFMSHCKFEHVCAIPACADKHPAFQHTKN</sequence>
<feature type="compositionally biased region" description="Polar residues" evidence="1">
    <location>
        <begin position="118"/>
        <end position="135"/>
    </location>
</feature>
<protein>
    <recommendedName>
        <fullName evidence="4">C3H1-type domain-containing protein</fullName>
    </recommendedName>
</protein>
<feature type="compositionally biased region" description="Gly residues" evidence="1">
    <location>
        <begin position="98"/>
        <end position="111"/>
    </location>
</feature>
<evidence type="ECO:0000313" key="3">
    <source>
        <dbReference type="Proteomes" id="UP000507470"/>
    </source>
</evidence>
<name>A0A6J8B6N1_MYTCO</name>
<evidence type="ECO:0000256" key="1">
    <source>
        <dbReference type="SAM" id="MobiDB-lite"/>
    </source>
</evidence>
<gene>
    <name evidence="2" type="ORF">MCOR_14836</name>
</gene>
<dbReference type="EMBL" id="CACVKT020002586">
    <property type="protein sequence ID" value="CAC5378674.1"/>
    <property type="molecule type" value="Genomic_DNA"/>
</dbReference>
<accession>A0A6J8B6N1</accession>
<dbReference type="AlphaFoldDB" id="A0A6J8B6N1"/>